<reference evidence="14 15" key="1">
    <citation type="journal article" date="2013" name="Int. J. Syst. Evol. Microbiol.">
        <title>Marinicauda pacifica gen. nov., sp. nov., a prosthecate alphaproteobacterium of the family Hyphomonadaceae isolated from deep seawater.</title>
        <authorList>
            <person name="Zhang X.Y."/>
            <person name="Li G.W."/>
            <person name="Wang C.S."/>
            <person name="Zhang Y.J."/>
            <person name="Xu X.W."/>
            <person name="Li H."/>
            <person name="Liu A."/>
            <person name="Liu C."/>
            <person name="Xie B.B."/>
            <person name="Qin Q.L."/>
            <person name="Xu Z."/>
            <person name="Chen X.L."/>
            <person name="Zhou B.C."/>
            <person name="Zhang Y.Z."/>
        </authorList>
    </citation>
    <scope>NUCLEOTIDE SEQUENCE [LARGE SCALE GENOMIC DNA]</scope>
    <source>
        <strain evidence="14 15">P-1 km-3</strain>
    </source>
</reference>
<evidence type="ECO:0000259" key="13">
    <source>
        <dbReference type="Pfam" id="PF07715"/>
    </source>
</evidence>
<keyword evidence="3 9" id="KW-0813">Transport</keyword>
<evidence type="ECO:0000256" key="1">
    <source>
        <dbReference type="ARBA" id="ARBA00004571"/>
    </source>
</evidence>
<keyword evidence="11" id="KW-0732">Signal</keyword>
<dbReference type="Proteomes" id="UP000305451">
    <property type="component" value="Unassembled WGS sequence"/>
</dbReference>
<evidence type="ECO:0000256" key="9">
    <source>
        <dbReference type="PROSITE-ProRule" id="PRU01360"/>
    </source>
</evidence>
<evidence type="ECO:0000256" key="2">
    <source>
        <dbReference type="ARBA" id="ARBA00009810"/>
    </source>
</evidence>
<evidence type="ECO:0000256" key="6">
    <source>
        <dbReference type="ARBA" id="ARBA00023077"/>
    </source>
</evidence>
<evidence type="ECO:0000256" key="11">
    <source>
        <dbReference type="SAM" id="SignalP"/>
    </source>
</evidence>
<dbReference type="GO" id="GO:0044718">
    <property type="term" value="P:siderophore transmembrane transport"/>
    <property type="evidence" value="ECO:0007669"/>
    <property type="project" value="TreeGrafter"/>
</dbReference>
<dbReference type="Gene3D" id="2.40.170.20">
    <property type="entry name" value="TonB-dependent receptor, beta-barrel domain"/>
    <property type="match status" value="1"/>
</dbReference>
<evidence type="ECO:0000259" key="12">
    <source>
        <dbReference type="Pfam" id="PF00593"/>
    </source>
</evidence>
<gene>
    <name evidence="14" type="ORF">E5162_10015</name>
</gene>
<dbReference type="Pfam" id="PF07715">
    <property type="entry name" value="Plug"/>
    <property type="match status" value="1"/>
</dbReference>
<feature type="chain" id="PRO_5021034894" evidence="11">
    <location>
        <begin position="18"/>
        <end position="693"/>
    </location>
</feature>
<dbReference type="GO" id="GO:0015344">
    <property type="term" value="F:siderophore uptake transmembrane transporter activity"/>
    <property type="evidence" value="ECO:0007669"/>
    <property type="project" value="TreeGrafter"/>
</dbReference>
<organism evidence="14 15">
    <name type="scientific">Marinicauda pacifica</name>
    <dbReference type="NCBI Taxonomy" id="1133559"/>
    <lineage>
        <taxon>Bacteria</taxon>
        <taxon>Pseudomonadati</taxon>
        <taxon>Pseudomonadota</taxon>
        <taxon>Alphaproteobacteria</taxon>
        <taxon>Maricaulales</taxon>
        <taxon>Maricaulaceae</taxon>
        <taxon>Marinicauda</taxon>
    </lineage>
</organism>
<dbReference type="Pfam" id="PF00593">
    <property type="entry name" value="TonB_dep_Rec_b-barrel"/>
    <property type="match status" value="1"/>
</dbReference>
<evidence type="ECO:0000313" key="15">
    <source>
        <dbReference type="Proteomes" id="UP000305451"/>
    </source>
</evidence>
<dbReference type="InterPro" id="IPR037066">
    <property type="entry name" value="Plug_dom_sf"/>
</dbReference>
<dbReference type="InterPro" id="IPR011276">
    <property type="entry name" value="TonB_haem/Hb_rcpt"/>
</dbReference>
<dbReference type="PANTHER" id="PTHR30069:SF41">
    <property type="entry name" value="HEME_HEMOPEXIN UTILIZATION PROTEIN C"/>
    <property type="match status" value="1"/>
</dbReference>
<evidence type="ECO:0000256" key="3">
    <source>
        <dbReference type="ARBA" id="ARBA00022448"/>
    </source>
</evidence>
<dbReference type="EMBL" id="SRXV01000003">
    <property type="protein sequence ID" value="TGY92552.1"/>
    <property type="molecule type" value="Genomic_DNA"/>
</dbReference>
<keyword evidence="6 10" id="KW-0798">TonB box</keyword>
<comment type="caution">
    <text evidence="14">The sequence shown here is derived from an EMBL/GenBank/DDBJ whole genome shotgun (WGS) entry which is preliminary data.</text>
</comment>
<dbReference type="InterPro" id="IPR012910">
    <property type="entry name" value="Plug_dom"/>
</dbReference>
<accession>A0A4S2HAU9</accession>
<name>A0A4S2HAU9_9PROT</name>
<dbReference type="OrthoDB" id="9796221at2"/>
<keyword evidence="8 9" id="KW-0998">Cell outer membrane</keyword>
<dbReference type="CDD" id="cd01347">
    <property type="entry name" value="ligand_gated_channel"/>
    <property type="match status" value="1"/>
</dbReference>
<keyword evidence="5 9" id="KW-0812">Transmembrane</keyword>
<keyword evidence="7 9" id="KW-0472">Membrane</keyword>
<evidence type="ECO:0000256" key="8">
    <source>
        <dbReference type="ARBA" id="ARBA00023237"/>
    </source>
</evidence>
<dbReference type="PROSITE" id="PS52016">
    <property type="entry name" value="TONB_DEPENDENT_REC_3"/>
    <property type="match status" value="1"/>
</dbReference>
<dbReference type="GO" id="GO:0009279">
    <property type="term" value="C:cell outer membrane"/>
    <property type="evidence" value="ECO:0007669"/>
    <property type="project" value="UniProtKB-SubCell"/>
</dbReference>
<evidence type="ECO:0000256" key="10">
    <source>
        <dbReference type="RuleBase" id="RU003357"/>
    </source>
</evidence>
<dbReference type="GO" id="GO:0015232">
    <property type="term" value="F:heme transmembrane transporter activity"/>
    <property type="evidence" value="ECO:0007669"/>
    <property type="project" value="InterPro"/>
</dbReference>
<evidence type="ECO:0000256" key="5">
    <source>
        <dbReference type="ARBA" id="ARBA00022692"/>
    </source>
</evidence>
<feature type="domain" description="TonB-dependent receptor-like beta-barrel" evidence="12">
    <location>
        <begin position="257"/>
        <end position="664"/>
    </location>
</feature>
<dbReference type="InterPro" id="IPR000531">
    <property type="entry name" value="Beta-barrel_TonB"/>
</dbReference>
<dbReference type="InterPro" id="IPR039426">
    <property type="entry name" value="TonB-dep_rcpt-like"/>
</dbReference>
<sequence length="693" mass="74015">MLAGASLIALAASPALAQSAPAASPQEGASEDVIVVKATRTTLSSFDYPGVVSVITLDDLEAERPYDLADLLEDVPGLEVSGGPRRTGQTLTLRGLSRENIALLVNGARQNFSSAHDGALFLDPALLGRVETVRGGASSLYGSGAAGGVVSFETLNADDLMSDDERLAARLSAGYRSANEETRGAAALAGRSDRISAAAGLSVRQSGDIELGSGDTLPAEDEIFAGFASTRIELSQAVSLDASWIGFRNDVLEPNNGQGDAGVDSLNPLVDKSVESDSLQATLGIDPASRLVDLDLTAYHNIGAVDEFDPLIDRSLQRDLTTTGLRVENRAVFDLGPQETALVTGAEWYEDEQDGFDSADPSGVRGGAPDGSTTFYGVYAQLETRVDTGPLGELILVPGVRWDRFESGSPLSDASQDEALSPRVAATWRLTEEFNLFASWSEAFRAPSLNELYLNGTHFSLPHPILGAPNFITNRFIANPSLQPEETETIEIGAGWQRTGLFTANDHFEVKGAWYQTEAQDLINLSVNFAFNPTCFAPPFAPCSAGTTVSDNVADATLKGFEIMARYDNGPLRLTGALYDVDGEDNATGEPLGALQPTGGYLDALWRFDAQRLDLGARVVFADEFDKTSDPAAHRDGYAVLDVRGSWQPLADRRVRLDVGVENVFDEEYERVFAGVAEAGRSLRVDLTWTGAW</sequence>
<proteinExistence type="inferred from homology"/>
<feature type="signal peptide" evidence="11">
    <location>
        <begin position="1"/>
        <end position="17"/>
    </location>
</feature>
<evidence type="ECO:0000256" key="4">
    <source>
        <dbReference type="ARBA" id="ARBA00022452"/>
    </source>
</evidence>
<keyword evidence="4 9" id="KW-1134">Transmembrane beta strand</keyword>
<protein>
    <submittedName>
        <fullName evidence="14">TonB-dependent receptor</fullName>
    </submittedName>
</protein>
<evidence type="ECO:0000313" key="14">
    <source>
        <dbReference type="EMBL" id="TGY92552.1"/>
    </source>
</evidence>
<comment type="similarity">
    <text evidence="2 9 10">Belongs to the TonB-dependent receptor family.</text>
</comment>
<keyword evidence="15" id="KW-1185">Reference proteome</keyword>
<dbReference type="AlphaFoldDB" id="A0A4S2HAU9"/>
<comment type="subcellular location">
    <subcellularLocation>
        <location evidence="1 9">Cell outer membrane</location>
        <topology evidence="1 9">Multi-pass membrane protein</topology>
    </subcellularLocation>
</comment>
<dbReference type="InterPro" id="IPR036942">
    <property type="entry name" value="Beta-barrel_TonB_sf"/>
</dbReference>
<feature type="domain" description="TonB-dependent receptor plug" evidence="13">
    <location>
        <begin position="47"/>
        <end position="149"/>
    </location>
</feature>
<dbReference type="PANTHER" id="PTHR30069">
    <property type="entry name" value="TONB-DEPENDENT OUTER MEMBRANE RECEPTOR"/>
    <property type="match status" value="1"/>
</dbReference>
<dbReference type="Gene3D" id="2.170.130.10">
    <property type="entry name" value="TonB-dependent receptor, plug domain"/>
    <property type="match status" value="1"/>
</dbReference>
<evidence type="ECO:0000256" key="7">
    <source>
        <dbReference type="ARBA" id="ARBA00023136"/>
    </source>
</evidence>
<dbReference type="NCBIfam" id="TIGR01785">
    <property type="entry name" value="TonB-hemin"/>
    <property type="match status" value="1"/>
</dbReference>
<dbReference type="SUPFAM" id="SSF56935">
    <property type="entry name" value="Porins"/>
    <property type="match status" value="1"/>
</dbReference>
<keyword evidence="14" id="KW-0675">Receptor</keyword>